<dbReference type="EMBL" id="BJXL01000035">
    <property type="protein sequence ID" value="GEM83204.1"/>
    <property type="molecule type" value="Genomic_DNA"/>
</dbReference>
<dbReference type="Proteomes" id="UP000321197">
    <property type="component" value="Unassembled WGS sequence"/>
</dbReference>
<sequence>MAGVGLRGAGWAWPVWQGALPQGECWGGAWLVPQVAWKPVVGLAWTEPALPEVGQVGWALTGIGLMEPALQVLGAAGPGVWVVWGGARERLGWFQGWPVQELGRAPGLVLRRIPFVLQPGQALRWRVGLLEQAYRMLRSGPFFRSRPAFLE</sequence>
<name>A0A511R0R4_9DEIN</name>
<evidence type="ECO:0000313" key="2">
    <source>
        <dbReference type="Proteomes" id="UP000321197"/>
    </source>
</evidence>
<protein>
    <submittedName>
        <fullName evidence="1">Uncharacterized protein</fullName>
    </submittedName>
</protein>
<dbReference type="AlphaFoldDB" id="A0A511R0R4"/>
<proteinExistence type="predicted"/>
<accession>A0A511R0R4</accession>
<reference evidence="1 2" key="1">
    <citation type="submission" date="2019-07" db="EMBL/GenBank/DDBJ databases">
        <title>Whole genome shotgun sequence of Meiothermus hypogaeus NBRC 106114.</title>
        <authorList>
            <person name="Hosoyama A."/>
            <person name="Uohara A."/>
            <person name="Ohji S."/>
            <person name="Ichikawa N."/>
        </authorList>
    </citation>
    <scope>NUCLEOTIDE SEQUENCE [LARGE SCALE GENOMIC DNA]</scope>
    <source>
        <strain evidence="1 2">NBRC 106114</strain>
    </source>
</reference>
<evidence type="ECO:0000313" key="1">
    <source>
        <dbReference type="EMBL" id="GEM83204.1"/>
    </source>
</evidence>
<gene>
    <name evidence="1" type="ORF">MHY01S_13700</name>
</gene>
<comment type="caution">
    <text evidence="1">The sequence shown here is derived from an EMBL/GenBank/DDBJ whole genome shotgun (WGS) entry which is preliminary data.</text>
</comment>
<organism evidence="1 2">
    <name type="scientific">Meiothermus hypogaeus NBRC 106114</name>
    <dbReference type="NCBI Taxonomy" id="1227553"/>
    <lineage>
        <taxon>Bacteria</taxon>
        <taxon>Thermotogati</taxon>
        <taxon>Deinococcota</taxon>
        <taxon>Deinococci</taxon>
        <taxon>Thermales</taxon>
        <taxon>Thermaceae</taxon>
        <taxon>Meiothermus</taxon>
    </lineage>
</organism>